<dbReference type="Pfam" id="PF04471">
    <property type="entry name" value="Mrr_cat"/>
    <property type="match status" value="1"/>
</dbReference>
<protein>
    <recommendedName>
        <fullName evidence="1">Restriction endonuclease type IV Mrr domain-containing protein</fullName>
    </recommendedName>
</protein>
<sequence length="349" mass="39613">MSLADLFTDETVFALKGYDEGADRIMASLRAGIGRFGWSYMRTDAGDQLGDADLRRLAKKTYAELTPDEQHRNQSFLLDIEPRDWVVYVNIPKWGQCTLAQVTSGYFWDTSPSDDFNHCFRVDPETVRSFDRNAQIVPTALAQRLKLQGRYWRIYAKAEFKELLAAVDTVNTPMLRTPISNAAYLAKKLEPALLDMTRLIQRTNPNYDLEKLLELIFSGMAGVKRVVRQGGAGDHGADLIVEFETGLSHPAFQYQHICIIQVKSFVGGHNELQAVEDLRRAFKKYPAADMGLIFSTADSANEHFEAELSKLRDEDPRRKIELIIGADVARFIIKFGSVLEYKEKRKFSS</sequence>
<organism evidence="2 3">
    <name type="scientific">Rhodospirillum rubrum (strain ATCC 11170 / ATH 1.1.1 / DSM 467 / LMG 4362 / NCIMB 8255 / S1)</name>
    <dbReference type="NCBI Taxonomy" id="269796"/>
    <lineage>
        <taxon>Bacteria</taxon>
        <taxon>Pseudomonadati</taxon>
        <taxon>Pseudomonadota</taxon>
        <taxon>Alphaproteobacteria</taxon>
        <taxon>Rhodospirillales</taxon>
        <taxon>Rhodospirillaceae</taxon>
        <taxon>Rhodospirillum</taxon>
    </lineage>
</organism>
<dbReference type="HOGENOM" id="CLU_885512_0_0_5"/>
<proteinExistence type="predicted"/>
<dbReference type="InterPro" id="IPR011856">
    <property type="entry name" value="tRNA_endonuc-like_dom_sf"/>
</dbReference>
<dbReference type="Gene3D" id="3.40.1350.10">
    <property type="match status" value="1"/>
</dbReference>
<evidence type="ECO:0000259" key="1">
    <source>
        <dbReference type="Pfam" id="PF04471"/>
    </source>
</evidence>
<name>Q2RQT4_RHORT</name>
<dbReference type="eggNOG" id="ENOG5030131">
    <property type="taxonomic scope" value="Bacteria"/>
</dbReference>
<reference evidence="2 3" key="1">
    <citation type="journal article" date="2011" name="Stand. Genomic Sci.">
        <title>Complete genome sequence of Rhodospirillum rubrum type strain (S1).</title>
        <authorList>
            <person name="Munk A.C."/>
            <person name="Copeland A."/>
            <person name="Lucas S."/>
            <person name="Lapidus A."/>
            <person name="Del Rio T.G."/>
            <person name="Barry K."/>
            <person name="Detter J.C."/>
            <person name="Hammon N."/>
            <person name="Israni S."/>
            <person name="Pitluck S."/>
            <person name="Brettin T."/>
            <person name="Bruce D."/>
            <person name="Han C."/>
            <person name="Tapia R."/>
            <person name="Gilna P."/>
            <person name="Schmutz J."/>
            <person name="Larimer F."/>
            <person name="Land M."/>
            <person name="Kyrpides N.C."/>
            <person name="Mavromatis K."/>
            <person name="Richardson P."/>
            <person name="Rohde M."/>
            <person name="Goker M."/>
            <person name="Klenk H.P."/>
            <person name="Zhang Y."/>
            <person name="Roberts G.P."/>
            <person name="Reslewic S."/>
            <person name="Schwartz D.C."/>
        </authorList>
    </citation>
    <scope>NUCLEOTIDE SEQUENCE [LARGE SCALE GENOMIC DNA]</scope>
    <source>
        <strain evidence="3">ATCC 11170 / ATH 1.1.1 / DSM 467 / LMG 4362 / NCIMB 8255 / S1</strain>
    </source>
</reference>
<dbReference type="RefSeq" id="WP_011390524.1">
    <property type="nucleotide sequence ID" value="NC_007643.1"/>
</dbReference>
<dbReference type="GO" id="GO:0003677">
    <property type="term" value="F:DNA binding"/>
    <property type="evidence" value="ECO:0007669"/>
    <property type="project" value="InterPro"/>
</dbReference>
<dbReference type="EnsemblBacteria" id="ABC23511">
    <property type="protein sequence ID" value="ABC23511"/>
    <property type="gene ID" value="Rru_A2714"/>
</dbReference>
<evidence type="ECO:0000313" key="3">
    <source>
        <dbReference type="Proteomes" id="UP000001929"/>
    </source>
</evidence>
<evidence type="ECO:0000313" key="2">
    <source>
        <dbReference type="EMBL" id="ABC23511.1"/>
    </source>
</evidence>
<gene>
    <name evidence="2" type="ordered locus">Rru_A2714</name>
</gene>
<keyword evidence="3" id="KW-1185">Reference proteome</keyword>
<dbReference type="GO" id="GO:0009307">
    <property type="term" value="P:DNA restriction-modification system"/>
    <property type="evidence" value="ECO:0007669"/>
    <property type="project" value="InterPro"/>
</dbReference>
<dbReference type="KEGG" id="rru:Rru_A2714"/>
<dbReference type="AlphaFoldDB" id="Q2RQT4"/>
<feature type="domain" description="Restriction endonuclease type IV Mrr" evidence="1">
    <location>
        <begin position="206"/>
        <end position="300"/>
    </location>
</feature>
<dbReference type="InterPro" id="IPR007560">
    <property type="entry name" value="Restrct_endonuc_IV_Mrr"/>
</dbReference>
<dbReference type="EMBL" id="CP000230">
    <property type="protein sequence ID" value="ABC23511.1"/>
    <property type="molecule type" value="Genomic_DNA"/>
</dbReference>
<dbReference type="Proteomes" id="UP000001929">
    <property type="component" value="Chromosome"/>
</dbReference>
<dbReference type="GO" id="GO:0004519">
    <property type="term" value="F:endonuclease activity"/>
    <property type="evidence" value="ECO:0007669"/>
    <property type="project" value="InterPro"/>
</dbReference>
<accession>Q2RQT4</accession>